<protein>
    <submittedName>
        <fullName evidence="1">Neuropeptide Grb-AST B3</fullName>
    </submittedName>
</protein>
<name>Q7M3N7_GRYBI</name>
<keyword id="KW-0903">Direct protein sequencing</keyword>
<sequence length="9" mass="1047">AWRDLSGGW</sequence>
<proteinExistence type="evidence at protein level"/>
<dbReference type="PIR" id="C57444">
    <property type="entry name" value="C57444"/>
</dbReference>
<reference evidence="1" key="1">
    <citation type="journal article" date="1995" name="J. Biol. Chem.">
        <title>A family of neuropeptides that inhibit juvenile hormone biosynthesis in the cricket, Gryllus bimaculatus.</title>
        <authorList>
            <person name="Lorenz M.W."/>
            <person name="Kellner R."/>
            <person name="Hoffmann K.H."/>
        </authorList>
    </citation>
    <scope>PROTEIN SEQUENCE</scope>
</reference>
<organism evidence="1">
    <name type="scientific">Gryllus bimaculatus</name>
    <name type="common">Two-spotted cricket</name>
    <dbReference type="NCBI Taxonomy" id="6999"/>
    <lineage>
        <taxon>Eukaryota</taxon>
        <taxon>Metazoa</taxon>
        <taxon>Ecdysozoa</taxon>
        <taxon>Arthropoda</taxon>
        <taxon>Hexapoda</taxon>
        <taxon>Insecta</taxon>
        <taxon>Pterygota</taxon>
        <taxon>Neoptera</taxon>
        <taxon>Polyneoptera</taxon>
        <taxon>Orthoptera</taxon>
        <taxon>Ensifera</taxon>
        <taxon>Gryllidea</taxon>
        <taxon>Grylloidea</taxon>
        <taxon>Gryllidae</taxon>
        <taxon>Gryllinae</taxon>
        <taxon>Gryllus</taxon>
    </lineage>
</organism>
<accession>Q7M3N7</accession>
<evidence type="ECO:0000313" key="1">
    <source>
        <dbReference type="PIR" id="C57444"/>
    </source>
</evidence>